<protein>
    <submittedName>
        <fullName evidence="1">Uncharacterized protein</fullName>
    </submittedName>
</protein>
<accession>A0A918UCQ9</accession>
<evidence type="ECO:0000313" key="1">
    <source>
        <dbReference type="EMBL" id="GGY90581.1"/>
    </source>
</evidence>
<sequence>MQRPSTGELLAGLGRALETEVLAALPDGTARRQLKAAVHLISRLERIWDLTPAHLAADNADIEATLAALGYQDPVAATAAPRGYNDPALRALAARNLALQEALLDLPDGAELQALRRRMAARDCAFVGDRVPEHSA</sequence>
<gene>
    <name evidence="1" type="ORF">GCM10011614_01570</name>
</gene>
<dbReference type="EMBL" id="BMZA01000001">
    <property type="protein sequence ID" value="GGY90581.1"/>
    <property type="molecule type" value="Genomic_DNA"/>
</dbReference>
<dbReference type="AlphaFoldDB" id="A0A918UCQ9"/>
<reference evidence="1" key="1">
    <citation type="journal article" date="2014" name="Int. J. Syst. Evol. Microbiol.">
        <title>Complete genome sequence of Corynebacterium casei LMG S-19264T (=DSM 44701T), isolated from a smear-ripened cheese.</title>
        <authorList>
            <consortium name="US DOE Joint Genome Institute (JGI-PGF)"/>
            <person name="Walter F."/>
            <person name="Albersmeier A."/>
            <person name="Kalinowski J."/>
            <person name="Ruckert C."/>
        </authorList>
    </citation>
    <scope>NUCLEOTIDE SEQUENCE</scope>
    <source>
        <strain evidence="1">KCTC 32255</strain>
    </source>
</reference>
<proteinExistence type="predicted"/>
<dbReference type="RefSeq" id="WP_189619191.1">
    <property type="nucleotide sequence ID" value="NZ_BMZA01000001.1"/>
</dbReference>
<evidence type="ECO:0000313" key="2">
    <source>
        <dbReference type="Proteomes" id="UP000648075"/>
    </source>
</evidence>
<dbReference type="Proteomes" id="UP000648075">
    <property type="component" value="Unassembled WGS sequence"/>
</dbReference>
<keyword evidence="2" id="KW-1185">Reference proteome</keyword>
<reference evidence="1" key="2">
    <citation type="submission" date="2020-09" db="EMBL/GenBank/DDBJ databases">
        <authorList>
            <person name="Sun Q."/>
            <person name="Kim S."/>
        </authorList>
    </citation>
    <scope>NUCLEOTIDE SEQUENCE</scope>
    <source>
        <strain evidence="1">KCTC 32255</strain>
    </source>
</reference>
<organism evidence="1 2">
    <name type="scientific">Novosphingobium colocasiae</name>
    <dbReference type="NCBI Taxonomy" id="1256513"/>
    <lineage>
        <taxon>Bacteria</taxon>
        <taxon>Pseudomonadati</taxon>
        <taxon>Pseudomonadota</taxon>
        <taxon>Alphaproteobacteria</taxon>
        <taxon>Sphingomonadales</taxon>
        <taxon>Sphingomonadaceae</taxon>
        <taxon>Novosphingobium</taxon>
    </lineage>
</organism>
<name>A0A918UCQ9_9SPHN</name>
<comment type="caution">
    <text evidence="1">The sequence shown here is derived from an EMBL/GenBank/DDBJ whole genome shotgun (WGS) entry which is preliminary data.</text>
</comment>